<evidence type="ECO:0000313" key="7">
    <source>
        <dbReference type="Proteomes" id="UP000094892"/>
    </source>
</evidence>
<comment type="caution">
    <text evidence="6">The sequence shown here is derived from an EMBL/GenBank/DDBJ whole genome shotgun (WGS) entry which is preliminary data.</text>
</comment>
<keyword evidence="5" id="KW-0571">Peptide transport</keyword>
<comment type="similarity">
    <text evidence="2">Belongs to the bacterial solute-binding protein 5 family.</text>
</comment>
<dbReference type="Gene3D" id="3.40.190.10">
    <property type="entry name" value="Periplasmic binding protein-like II"/>
    <property type="match status" value="1"/>
</dbReference>
<dbReference type="GO" id="GO:0043190">
    <property type="term" value="C:ATP-binding cassette (ABC) transporter complex"/>
    <property type="evidence" value="ECO:0007669"/>
    <property type="project" value="InterPro"/>
</dbReference>
<dbReference type="Gene3D" id="3.10.105.10">
    <property type="entry name" value="Dipeptide-binding Protein, Domain 3"/>
    <property type="match status" value="1"/>
</dbReference>
<evidence type="ECO:0000313" key="6">
    <source>
        <dbReference type="EMBL" id="ODO60531.1"/>
    </source>
</evidence>
<dbReference type="PATRIC" id="fig|1590.231.peg.1744"/>
<dbReference type="PANTHER" id="PTHR30290:SF10">
    <property type="entry name" value="PERIPLASMIC OLIGOPEPTIDE-BINDING PROTEIN-RELATED"/>
    <property type="match status" value="1"/>
</dbReference>
<dbReference type="PANTHER" id="PTHR30290">
    <property type="entry name" value="PERIPLASMIC BINDING COMPONENT OF ABC TRANSPORTER"/>
    <property type="match status" value="1"/>
</dbReference>
<proteinExistence type="inferred from homology"/>
<organism evidence="6 7">
    <name type="scientific">Lactiplantibacillus plantarum</name>
    <name type="common">Lactobacillus plantarum</name>
    <dbReference type="NCBI Taxonomy" id="1590"/>
    <lineage>
        <taxon>Bacteria</taxon>
        <taxon>Bacillati</taxon>
        <taxon>Bacillota</taxon>
        <taxon>Bacilli</taxon>
        <taxon>Lactobacillales</taxon>
        <taxon>Lactobacillaceae</taxon>
        <taxon>Lactiplantibacillus</taxon>
    </lineage>
</organism>
<evidence type="ECO:0000256" key="5">
    <source>
        <dbReference type="ARBA" id="ARBA00022856"/>
    </source>
</evidence>
<dbReference type="Gene3D" id="3.90.76.10">
    <property type="entry name" value="Dipeptide-binding Protein, Domain 1"/>
    <property type="match status" value="1"/>
</dbReference>
<sequence>MLMKKLTTISCLLLVLSSLTACGQAHANVTTTRKTLHLMQDSELTSLDTSNTATLTQWNVLQQSMEGLYRMNAQNKVVGAMATKVVKTTNHGKTYTFHLRRNAKWSNGHTVTAKDFVTAWQRSVSATSTSGYSYIYEGIKNAAQISAGHKSVKSLGVTAVNKHTLKVTLSHAMPYLSKMLTMPAFFPQDHQVVSKYGKDYGTTSTKMAYNGPFAVKGWNGTNDSWNLLKNTYYYDKSDIKLNKITMQVVKDSTTAHNLFSQNKLDDATVTGVTAQGVQNDSHLKHVSKAGTYYLRLNMQKNRALNNQYLRQALNLVLNKKTLTKNILSDGSTPAYNYVTPGLTTDPTTGKDFGTETQSTYRHNVAKAQVLWNKGLKQLDRSSVTLKLVSDDTTVAKNIDQFVQAAVAQNLKHAKMSVSAIPSKASGEAVTNGNYDLTYTLWLADYADPISFFDILTKNNPQNYGHYDDTVFNQQITAAHNQNATNTQSYWQNMRTAAKRLNQTAAVVPLYNMTESHLVNSNLNGVSYHAVGENDYTRAYFK</sequence>
<dbReference type="RefSeq" id="WP_063722030.1">
    <property type="nucleotide sequence ID" value="NZ_AP028145.1"/>
</dbReference>
<dbReference type="InterPro" id="IPR039424">
    <property type="entry name" value="SBP_5"/>
</dbReference>
<gene>
    <name evidence="6" type="ORF">LPJSA22_00464</name>
</gene>
<keyword evidence="3" id="KW-0813">Transport</keyword>
<dbReference type="PIRSF" id="PIRSF002741">
    <property type="entry name" value="MppA"/>
    <property type="match status" value="1"/>
</dbReference>
<dbReference type="Proteomes" id="UP000094892">
    <property type="component" value="Unassembled WGS sequence"/>
</dbReference>
<reference evidence="6 7" key="1">
    <citation type="submission" date="2016-08" db="EMBL/GenBank/DDBJ databases">
        <title>Genome sequencing of Lactobacillus plantarum JSA22, isolated from fermented soybean paste.</title>
        <authorList>
            <person name="Choi H.S."/>
        </authorList>
    </citation>
    <scope>NUCLEOTIDE SEQUENCE [LARGE SCALE GENOMIC DNA]</scope>
    <source>
        <strain evidence="6 7">JSA22</strain>
    </source>
</reference>
<evidence type="ECO:0000256" key="2">
    <source>
        <dbReference type="ARBA" id="ARBA00005695"/>
    </source>
</evidence>
<dbReference type="AlphaFoldDB" id="A0A1E3KQI6"/>
<keyword evidence="4" id="KW-0732">Signal</keyword>
<dbReference type="GO" id="GO:0030313">
    <property type="term" value="C:cell envelope"/>
    <property type="evidence" value="ECO:0007669"/>
    <property type="project" value="UniProtKB-SubCell"/>
</dbReference>
<evidence type="ECO:0000256" key="1">
    <source>
        <dbReference type="ARBA" id="ARBA00004196"/>
    </source>
</evidence>
<dbReference type="GO" id="GO:1904680">
    <property type="term" value="F:peptide transmembrane transporter activity"/>
    <property type="evidence" value="ECO:0007669"/>
    <property type="project" value="TreeGrafter"/>
</dbReference>
<dbReference type="PROSITE" id="PS51257">
    <property type="entry name" value="PROKAR_LIPOPROTEIN"/>
    <property type="match status" value="1"/>
</dbReference>
<name>A0A1E3KQI6_LACPN</name>
<dbReference type="InterPro" id="IPR000914">
    <property type="entry name" value="SBP_5_dom"/>
</dbReference>
<dbReference type="GO" id="GO:0042597">
    <property type="term" value="C:periplasmic space"/>
    <property type="evidence" value="ECO:0007669"/>
    <property type="project" value="UniProtKB-ARBA"/>
</dbReference>
<evidence type="ECO:0000256" key="3">
    <source>
        <dbReference type="ARBA" id="ARBA00022448"/>
    </source>
</evidence>
<accession>A0A1E3KQI6</accession>
<protein>
    <submittedName>
        <fullName evidence="6">Dipeptide-binding protein DppE</fullName>
    </submittedName>
</protein>
<dbReference type="GO" id="GO:0015833">
    <property type="term" value="P:peptide transport"/>
    <property type="evidence" value="ECO:0007669"/>
    <property type="project" value="UniProtKB-KW"/>
</dbReference>
<evidence type="ECO:0000256" key="4">
    <source>
        <dbReference type="ARBA" id="ARBA00022729"/>
    </source>
</evidence>
<dbReference type="InterPro" id="IPR030678">
    <property type="entry name" value="Peptide/Ni-bd"/>
</dbReference>
<keyword evidence="5" id="KW-0653">Protein transport</keyword>
<dbReference type="SUPFAM" id="SSF53850">
    <property type="entry name" value="Periplasmic binding protein-like II"/>
    <property type="match status" value="1"/>
</dbReference>
<dbReference type="EMBL" id="MCOL01000001">
    <property type="protein sequence ID" value="ODO60531.1"/>
    <property type="molecule type" value="Genomic_DNA"/>
</dbReference>
<dbReference type="FunFam" id="3.90.76.10:FF:000001">
    <property type="entry name" value="Oligopeptide ABC transporter substrate-binding protein"/>
    <property type="match status" value="1"/>
</dbReference>
<dbReference type="Pfam" id="PF00496">
    <property type="entry name" value="SBP_bac_5"/>
    <property type="match status" value="1"/>
</dbReference>
<dbReference type="CDD" id="cd08504">
    <property type="entry name" value="PBP2_OppA"/>
    <property type="match status" value="1"/>
</dbReference>
<comment type="subcellular location">
    <subcellularLocation>
        <location evidence="1">Cell envelope</location>
    </subcellularLocation>
</comment>